<comment type="caution">
    <text evidence="14">The sequence shown here is derived from an EMBL/GenBank/DDBJ whole genome shotgun (WGS) entry which is preliminary data.</text>
</comment>
<protein>
    <recommendedName>
        <fullName evidence="11">Microsomal glutathione S-transferase 1</fullName>
        <ecNumber evidence="3">2.5.1.18</ecNumber>
    </recommendedName>
</protein>
<reference evidence="14" key="1">
    <citation type="submission" date="2021-03" db="EMBL/GenBank/DDBJ databases">
        <authorList>
            <person name="Wang G."/>
        </authorList>
    </citation>
    <scope>NUCLEOTIDE SEQUENCE</scope>
    <source>
        <strain evidence="14">KCTC 12899</strain>
    </source>
</reference>
<evidence type="ECO:0000256" key="10">
    <source>
        <dbReference type="ARBA" id="ARBA00038540"/>
    </source>
</evidence>
<evidence type="ECO:0000313" key="14">
    <source>
        <dbReference type="EMBL" id="MBO1319405.1"/>
    </source>
</evidence>
<keyword evidence="7 13" id="KW-1133">Transmembrane helix</keyword>
<evidence type="ECO:0000256" key="4">
    <source>
        <dbReference type="ARBA" id="ARBA00022679"/>
    </source>
</evidence>
<evidence type="ECO:0000256" key="5">
    <source>
        <dbReference type="ARBA" id="ARBA00022692"/>
    </source>
</evidence>
<comment type="function">
    <text evidence="1">Conjugation of reduced glutathione to a wide number of exogenous and endogenous hydrophobic electrophiles.</text>
</comment>
<evidence type="ECO:0000256" key="13">
    <source>
        <dbReference type="SAM" id="Phobius"/>
    </source>
</evidence>
<dbReference type="EC" id="2.5.1.18" evidence="3"/>
<dbReference type="InterPro" id="IPR001129">
    <property type="entry name" value="Membr-assoc_MAPEG"/>
</dbReference>
<feature type="transmembrane region" description="Helical" evidence="13">
    <location>
        <begin position="80"/>
        <end position="107"/>
    </location>
</feature>
<keyword evidence="9 13" id="KW-0472">Membrane</keyword>
<keyword evidence="6" id="KW-0256">Endoplasmic reticulum</keyword>
<dbReference type="RefSeq" id="WP_207859226.1">
    <property type="nucleotide sequence ID" value="NZ_JAFREP010000011.1"/>
</dbReference>
<feature type="transmembrane region" description="Helical" evidence="13">
    <location>
        <begin position="128"/>
        <end position="147"/>
    </location>
</feature>
<dbReference type="InterPro" id="IPR023352">
    <property type="entry name" value="MAPEG-like_dom_sf"/>
</dbReference>
<dbReference type="EMBL" id="JAFREP010000011">
    <property type="protein sequence ID" value="MBO1319405.1"/>
    <property type="molecule type" value="Genomic_DNA"/>
</dbReference>
<accession>A0A8J7QJL5</accession>
<keyword evidence="15" id="KW-1185">Reference proteome</keyword>
<dbReference type="Pfam" id="PF01124">
    <property type="entry name" value="MAPEG"/>
    <property type="match status" value="1"/>
</dbReference>
<dbReference type="GO" id="GO:0016020">
    <property type="term" value="C:membrane"/>
    <property type="evidence" value="ECO:0007669"/>
    <property type="project" value="InterPro"/>
</dbReference>
<name>A0A8J7QJL5_9BACT</name>
<dbReference type="PANTHER" id="PTHR10689">
    <property type="entry name" value="MICROSOMAL GLUTATHIONE S-TRANSFERASE 1"/>
    <property type="match status" value="1"/>
</dbReference>
<dbReference type="SUPFAM" id="SSF161084">
    <property type="entry name" value="MAPEG domain-like"/>
    <property type="match status" value="1"/>
</dbReference>
<dbReference type="Gene3D" id="1.20.120.550">
    <property type="entry name" value="Membrane associated eicosanoid/glutathione metabolism-like domain"/>
    <property type="match status" value="1"/>
</dbReference>
<proteinExistence type="predicted"/>
<comment type="subcellular location">
    <subcellularLocation>
        <location evidence="2">Endoplasmic reticulum membrane</location>
        <topology evidence="2">Multi-pass membrane protein</topology>
    </subcellularLocation>
</comment>
<keyword evidence="4" id="KW-0808">Transferase</keyword>
<comment type="catalytic activity">
    <reaction evidence="12">
        <text>RX + glutathione = an S-substituted glutathione + a halide anion + H(+)</text>
        <dbReference type="Rhea" id="RHEA:16437"/>
        <dbReference type="ChEBI" id="CHEBI:15378"/>
        <dbReference type="ChEBI" id="CHEBI:16042"/>
        <dbReference type="ChEBI" id="CHEBI:17792"/>
        <dbReference type="ChEBI" id="CHEBI:57925"/>
        <dbReference type="ChEBI" id="CHEBI:90779"/>
        <dbReference type="EC" id="2.5.1.18"/>
    </reaction>
    <physiologicalReaction direction="left-to-right" evidence="12">
        <dbReference type="Rhea" id="RHEA:16438"/>
    </physiologicalReaction>
</comment>
<comment type="subunit">
    <text evidence="10">Homotrimer; The trimer binds only one molecule of glutathione.</text>
</comment>
<evidence type="ECO:0000256" key="8">
    <source>
        <dbReference type="ARBA" id="ARBA00022990"/>
    </source>
</evidence>
<evidence type="ECO:0000256" key="11">
    <source>
        <dbReference type="ARBA" id="ARBA00039397"/>
    </source>
</evidence>
<dbReference type="AlphaFoldDB" id="A0A8J7QJL5"/>
<evidence type="ECO:0000256" key="3">
    <source>
        <dbReference type="ARBA" id="ARBA00012452"/>
    </source>
</evidence>
<evidence type="ECO:0000256" key="1">
    <source>
        <dbReference type="ARBA" id="ARBA00003701"/>
    </source>
</evidence>
<organism evidence="14 15">
    <name type="scientific">Acanthopleuribacter pedis</name>
    <dbReference type="NCBI Taxonomy" id="442870"/>
    <lineage>
        <taxon>Bacteria</taxon>
        <taxon>Pseudomonadati</taxon>
        <taxon>Acidobacteriota</taxon>
        <taxon>Holophagae</taxon>
        <taxon>Acanthopleuribacterales</taxon>
        <taxon>Acanthopleuribacteraceae</taxon>
        <taxon>Acanthopleuribacter</taxon>
    </lineage>
</organism>
<evidence type="ECO:0000256" key="2">
    <source>
        <dbReference type="ARBA" id="ARBA00004477"/>
    </source>
</evidence>
<dbReference type="InterPro" id="IPR040162">
    <property type="entry name" value="MGST1-like"/>
</dbReference>
<dbReference type="PANTHER" id="PTHR10689:SF6">
    <property type="entry name" value="MICROSOMAL GLUTATHIONE S-TRANSFERASE 1"/>
    <property type="match status" value="1"/>
</dbReference>
<keyword evidence="8" id="KW-0007">Acetylation</keyword>
<dbReference type="Proteomes" id="UP000664417">
    <property type="component" value="Unassembled WGS sequence"/>
</dbReference>
<evidence type="ECO:0000256" key="7">
    <source>
        <dbReference type="ARBA" id="ARBA00022989"/>
    </source>
</evidence>
<sequence>MNSSIFDTPLFSVFALVLIAETLKTLVLGTATAWTRGQLKQFINQEDAAWLGGETVVVEHPDPARLGRAHRNNLENLVPFLALGGIYLLSGAAPLMGMFYFGGFFLARAAHTAAYLTQRPLLRRNSYAAAWLILIVTGIHAGTRLIGQALSL</sequence>
<keyword evidence="5 13" id="KW-0812">Transmembrane</keyword>
<evidence type="ECO:0000313" key="15">
    <source>
        <dbReference type="Proteomes" id="UP000664417"/>
    </source>
</evidence>
<evidence type="ECO:0000256" key="6">
    <source>
        <dbReference type="ARBA" id="ARBA00022824"/>
    </source>
</evidence>
<evidence type="ECO:0000256" key="9">
    <source>
        <dbReference type="ARBA" id="ARBA00023136"/>
    </source>
</evidence>
<dbReference type="GO" id="GO:0004364">
    <property type="term" value="F:glutathione transferase activity"/>
    <property type="evidence" value="ECO:0007669"/>
    <property type="project" value="UniProtKB-EC"/>
</dbReference>
<gene>
    <name evidence="14" type="ORF">J3U88_13105</name>
</gene>
<evidence type="ECO:0000256" key="12">
    <source>
        <dbReference type="ARBA" id="ARBA00049385"/>
    </source>
</evidence>